<organism evidence="1 2">
    <name type="scientific">Naegleria fowleri</name>
    <name type="common">Brain eating amoeba</name>
    <dbReference type="NCBI Taxonomy" id="5763"/>
    <lineage>
        <taxon>Eukaryota</taxon>
        <taxon>Discoba</taxon>
        <taxon>Heterolobosea</taxon>
        <taxon>Tetramitia</taxon>
        <taxon>Eutetramitia</taxon>
        <taxon>Vahlkampfiidae</taxon>
        <taxon>Naegleria</taxon>
    </lineage>
</organism>
<dbReference type="VEuPathDB" id="AmoebaDB:FDP41_002522"/>
<dbReference type="AlphaFoldDB" id="A0A6A5BVR3"/>
<name>A0A6A5BVR3_NAEFO</name>
<protein>
    <recommendedName>
        <fullName evidence="3">HNH domain-containing protein</fullName>
    </recommendedName>
</protein>
<accession>A0A6A5BVR3</accession>
<evidence type="ECO:0000313" key="1">
    <source>
        <dbReference type="EMBL" id="KAF0978702.1"/>
    </source>
</evidence>
<dbReference type="RefSeq" id="XP_044563415.1">
    <property type="nucleotide sequence ID" value="XM_044705726.1"/>
</dbReference>
<evidence type="ECO:0000313" key="2">
    <source>
        <dbReference type="Proteomes" id="UP000444721"/>
    </source>
</evidence>
<dbReference type="GeneID" id="68109740"/>
<proteinExistence type="predicted"/>
<dbReference type="VEuPathDB" id="AmoebaDB:NF0074820"/>
<evidence type="ECO:0008006" key="3">
    <source>
        <dbReference type="Google" id="ProtNLM"/>
    </source>
</evidence>
<dbReference type="OrthoDB" id="5511684at2759"/>
<dbReference type="Proteomes" id="UP000444721">
    <property type="component" value="Unassembled WGS sequence"/>
</dbReference>
<comment type="caution">
    <text evidence="1">The sequence shown here is derived from an EMBL/GenBank/DDBJ whole genome shotgun (WGS) entry which is preliminary data.</text>
</comment>
<sequence length="405" mass="47267">MISSPSNSSPLTFSTSEVNVMNHQEVDTVEDVRSIYSRPLTLEEMIAQNDAEIDEAVRMGIVDYSVLYDDEKEPFEDNFDESSSDEQVDFEEIEEERKSWAKKKKRHGHATLKRNNYDDLNLYSDDMVLLAKIEQRKFNWYLNKGLAEQINENSIKLKFKPKGYGHTDDAFYMSKMDNICVVCGTDKELTRHHIVSFEYRKCMPEFVRSHSSHDICLLCAHCHEEYETEAFKLRKQISEQYNSPLGGVGITKNLHYASAKKAANALLKCRDTLPRNRVEELEKGLRQFLKSWKQCTVTVEPSNNDNDEEDSEEPIPKHVLEMILTLQVNDKTMFVSHGEGVIKNLKQQSANDEDYLNKLDAFCRMWRQHFVDVLKPKFMSPHWKVDKRIRRGEHDDPNKRTLINE</sequence>
<dbReference type="VEuPathDB" id="AmoebaDB:NfTy_041080"/>
<dbReference type="EMBL" id="VFQX01000029">
    <property type="protein sequence ID" value="KAF0978702.1"/>
    <property type="molecule type" value="Genomic_DNA"/>
</dbReference>
<dbReference type="OMA" id="KLMFRCN"/>
<keyword evidence="2" id="KW-1185">Reference proteome</keyword>
<gene>
    <name evidence="1" type="ORF">FDP41_002522</name>
</gene>
<reference evidence="1 2" key="1">
    <citation type="journal article" date="2019" name="Sci. Rep.">
        <title>Nanopore sequencing improves the draft genome of the human pathogenic amoeba Naegleria fowleri.</title>
        <authorList>
            <person name="Liechti N."/>
            <person name="Schurch N."/>
            <person name="Bruggmann R."/>
            <person name="Wittwer M."/>
        </authorList>
    </citation>
    <scope>NUCLEOTIDE SEQUENCE [LARGE SCALE GENOMIC DNA]</scope>
    <source>
        <strain evidence="1 2">ATCC 30894</strain>
    </source>
</reference>